<proteinExistence type="predicted"/>
<dbReference type="RefSeq" id="WP_173806875.1">
    <property type="nucleotide sequence ID" value="NZ_JABSNM010000019.1"/>
</dbReference>
<feature type="chain" id="PRO_5047269169" evidence="3">
    <location>
        <begin position="31"/>
        <end position="187"/>
    </location>
</feature>
<keyword evidence="2 3" id="KW-0732">Signal</keyword>
<dbReference type="SUPFAM" id="SSF56925">
    <property type="entry name" value="OMPA-like"/>
    <property type="match status" value="1"/>
</dbReference>
<feature type="domain" description="Outer membrane protein beta-barrel" evidence="4">
    <location>
        <begin position="17"/>
        <end position="187"/>
    </location>
</feature>
<dbReference type="Pfam" id="PF13505">
    <property type="entry name" value="OMP_b-brl"/>
    <property type="match status" value="1"/>
</dbReference>
<sequence>MSSTSSPITRSRAALAAALLALGAAGAAQAAGAPGSTYVGGAVAAPDYQDPIGGSGDGSGGRGPGLKLYGGYQVTPNFAVEGGVFHLGRTDGGTGTGRAYGAYVDGVGSVELAPQVSLLGSVGLAQARLTAAQGTDYSPAVKLGVGVQYDITPQTALRVGYDRYHFTSAYGGNANVGQTSVGVKFSY</sequence>
<accession>A0ABX2G6D1</accession>
<comment type="subcellular location">
    <subcellularLocation>
        <location evidence="1">Cell outer membrane</location>
    </subcellularLocation>
</comment>
<dbReference type="Proteomes" id="UP001516061">
    <property type="component" value="Unassembled WGS sequence"/>
</dbReference>
<dbReference type="InterPro" id="IPR027385">
    <property type="entry name" value="Beta-barrel_OMP"/>
</dbReference>
<evidence type="ECO:0000313" key="5">
    <source>
        <dbReference type="EMBL" id="NRT57844.1"/>
    </source>
</evidence>
<evidence type="ECO:0000313" key="6">
    <source>
        <dbReference type="Proteomes" id="UP001516061"/>
    </source>
</evidence>
<dbReference type="EMBL" id="JABSNM010000019">
    <property type="protein sequence ID" value="NRT57844.1"/>
    <property type="molecule type" value="Genomic_DNA"/>
</dbReference>
<dbReference type="InterPro" id="IPR011250">
    <property type="entry name" value="OMP/PagP_B-barrel"/>
</dbReference>
<evidence type="ECO:0000256" key="1">
    <source>
        <dbReference type="ARBA" id="ARBA00004442"/>
    </source>
</evidence>
<dbReference type="Gene3D" id="2.40.160.20">
    <property type="match status" value="1"/>
</dbReference>
<comment type="caution">
    <text evidence="5">The sequence shown here is derived from an EMBL/GenBank/DDBJ whole genome shotgun (WGS) entry which is preliminary data.</text>
</comment>
<feature type="signal peptide" evidence="3">
    <location>
        <begin position="1"/>
        <end position="30"/>
    </location>
</feature>
<gene>
    <name evidence="5" type="ORF">HNQ01_003605</name>
</gene>
<evidence type="ECO:0000259" key="4">
    <source>
        <dbReference type="Pfam" id="PF13505"/>
    </source>
</evidence>
<reference evidence="5 6" key="1">
    <citation type="submission" date="2020-05" db="EMBL/GenBank/DDBJ databases">
        <title>Genomic Encyclopedia of Type Strains, Phase IV (KMG-V): Genome sequencing to study the core and pangenomes of soil and plant-associated prokaryotes.</title>
        <authorList>
            <person name="Whitman W."/>
        </authorList>
    </citation>
    <scope>NUCLEOTIDE SEQUENCE [LARGE SCALE GENOMIC DNA]</scope>
    <source>
        <strain evidence="5 6">C29</strain>
    </source>
</reference>
<keyword evidence="6" id="KW-1185">Reference proteome</keyword>
<evidence type="ECO:0000256" key="3">
    <source>
        <dbReference type="SAM" id="SignalP"/>
    </source>
</evidence>
<name>A0ABX2G6D1_9BURK</name>
<organism evidence="5 6">
    <name type="scientific">Sphaerotilus uruguayifluvii</name>
    <dbReference type="NCBI Taxonomy" id="2735897"/>
    <lineage>
        <taxon>Bacteria</taxon>
        <taxon>Pseudomonadati</taxon>
        <taxon>Pseudomonadota</taxon>
        <taxon>Betaproteobacteria</taxon>
        <taxon>Burkholderiales</taxon>
        <taxon>Sphaerotilaceae</taxon>
        <taxon>Sphaerotilus</taxon>
    </lineage>
</organism>
<evidence type="ECO:0000256" key="2">
    <source>
        <dbReference type="ARBA" id="ARBA00022729"/>
    </source>
</evidence>
<protein>
    <submittedName>
        <fullName evidence="5">OOP family OmpA-OmpF porin</fullName>
    </submittedName>
</protein>